<keyword evidence="2" id="KW-1185">Reference proteome</keyword>
<accession>A0ACB8U2V6</accession>
<organism evidence="1 2">
    <name type="scientific">Irpex rosettiformis</name>
    <dbReference type="NCBI Taxonomy" id="378272"/>
    <lineage>
        <taxon>Eukaryota</taxon>
        <taxon>Fungi</taxon>
        <taxon>Dikarya</taxon>
        <taxon>Basidiomycota</taxon>
        <taxon>Agaricomycotina</taxon>
        <taxon>Agaricomycetes</taxon>
        <taxon>Polyporales</taxon>
        <taxon>Irpicaceae</taxon>
        <taxon>Irpex</taxon>
    </lineage>
</organism>
<proteinExistence type="predicted"/>
<comment type="caution">
    <text evidence="1">The sequence shown here is derived from an EMBL/GenBank/DDBJ whole genome shotgun (WGS) entry which is preliminary data.</text>
</comment>
<gene>
    <name evidence="1" type="ORF">BDY19DRAFT_993992</name>
</gene>
<dbReference type="Proteomes" id="UP001055072">
    <property type="component" value="Unassembled WGS sequence"/>
</dbReference>
<evidence type="ECO:0000313" key="1">
    <source>
        <dbReference type="EMBL" id="KAI0088611.1"/>
    </source>
</evidence>
<reference evidence="1" key="1">
    <citation type="journal article" date="2021" name="Environ. Microbiol.">
        <title>Gene family expansions and transcriptome signatures uncover fungal adaptations to wood decay.</title>
        <authorList>
            <person name="Hage H."/>
            <person name="Miyauchi S."/>
            <person name="Viragh M."/>
            <person name="Drula E."/>
            <person name="Min B."/>
            <person name="Chaduli D."/>
            <person name="Navarro D."/>
            <person name="Favel A."/>
            <person name="Norest M."/>
            <person name="Lesage-Meessen L."/>
            <person name="Balint B."/>
            <person name="Merenyi Z."/>
            <person name="de Eugenio L."/>
            <person name="Morin E."/>
            <person name="Martinez A.T."/>
            <person name="Baldrian P."/>
            <person name="Stursova M."/>
            <person name="Martinez M.J."/>
            <person name="Novotny C."/>
            <person name="Magnuson J.K."/>
            <person name="Spatafora J.W."/>
            <person name="Maurice S."/>
            <person name="Pangilinan J."/>
            <person name="Andreopoulos W."/>
            <person name="LaButti K."/>
            <person name="Hundley H."/>
            <person name="Na H."/>
            <person name="Kuo A."/>
            <person name="Barry K."/>
            <person name="Lipzen A."/>
            <person name="Henrissat B."/>
            <person name="Riley R."/>
            <person name="Ahrendt S."/>
            <person name="Nagy L.G."/>
            <person name="Grigoriev I.V."/>
            <person name="Martin F."/>
            <person name="Rosso M.N."/>
        </authorList>
    </citation>
    <scope>NUCLEOTIDE SEQUENCE</scope>
    <source>
        <strain evidence="1">CBS 384.51</strain>
    </source>
</reference>
<protein>
    <submittedName>
        <fullName evidence="1">Uncharacterized protein</fullName>
    </submittedName>
</protein>
<sequence length="1084" mass="118549">MASGKDFPPLDGSITVVLGTIDWQAQHYPDDPCIVWPDASSPTGTKWVTYAQYEKATHRIAHILRAGGKHNDRDVVAILIHTDTLLYCALIAGCIRANLVPFPMSPRNSGPGVCSMMEKTACHRIIADSSTKALIAEVQTELDSKNHALQTIELPGLFDAFPHLAPTSERNGHVVCEHYPYSDVRPQEEVVIYLHSSGSTGFPKPIPLSQQYLSPVARSAPFAGSQGRDIRWFGGALPTFHAYAFGWQFIMPGPSGHPNGHFAPQYPNPPVLPNPENTLQASRLTGCNAIPGVPAFVEAWSRSDDAMQYLKTLKCLIFAGGPLSKKCGDDLAMAGVKISSMYAGTEFGCGSDPFYPDTPSEEDDRTPFDWEWLKFNPLCKIRWAPVGDGSFECQFMRAETYRPAVENIDDAHGYATKDLFVKHPTKDLWKLSGRADDVIVLKTAEKIVPLAQEGHILSSSFVKGVQMFGRGRDQAGVLIEPADEYAFDPADEQALIAFRNKIWPTVDEANRKAPAFARIFKEMILITDLDRPFPRAAKGTVLKKQLIGLYEETIDQLYTNVENSTNAKDTRPPDSWSISDTETWLVEVASAVNDNQGVSLTVDLFQQGYDSLSATFLRTRIITALRLSKQAEAAKNVSQNFIFDHPTIQRLANAIHGLIFPDNSSKVAHDNPQQTRDMIAKYTANLAKARSTQRNTSGGAVVLLTGSTGNLGAHILATLLRDSSVSRVFTLDRASSDASTTARLASAFADRGLPVDALSSSKLSSLTGSLNLPNFGLHQDVYNEASLRLVGSITDVVHNSWAVHFSHGLSFFEDLISGTRKLVDLALSLDRSVRVIFTSSIGTAQGWNPANGPVPEEILPDNGNIPDFGYAASKYVVERIFAKAREQGLDGICLRVGQLCGPEDTGAWNVTDWVPILVKSSITLGAYPDAPYPVNWVPMDAVAGAILDLIQSAEPPPGMINVVHPKPISWRTTFEAANVALGLNLPFIPFAEWVARVESKSIDPSQQTLESIPAIKLLDFFAGVAARNKAAGDEKLENIDSLGLSVLDTTKLRQFSPTMHNLQPLGPQHVQSWIAYWRAKHFLS</sequence>
<dbReference type="EMBL" id="MU274913">
    <property type="protein sequence ID" value="KAI0088611.1"/>
    <property type="molecule type" value="Genomic_DNA"/>
</dbReference>
<evidence type="ECO:0000313" key="2">
    <source>
        <dbReference type="Proteomes" id="UP001055072"/>
    </source>
</evidence>
<name>A0ACB8U2V6_9APHY</name>